<dbReference type="Pfam" id="PF10926">
    <property type="entry name" value="DUF2800"/>
    <property type="match status" value="1"/>
</dbReference>
<dbReference type="Proteomes" id="UP000595198">
    <property type="component" value="Chromosome"/>
</dbReference>
<dbReference type="InterPro" id="IPR011604">
    <property type="entry name" value="PDDEXK-like_dom_sf"/>
</dbReference>
<feature type="region of interest" description="Disordered" evidence="1">
    <location>
        <begin position="464"/>
        <end position="486"/>
    </location>
</feature>
<dbReference type="EMBL" id="CP065628">
    <property type="protein sequence ID" value="QPR32089.1"/>
    <property type="molecule type" value="Genomic_DNA"/>
</dbReference>
<gene>
    <name evidence="2" type="ORF">I6G95_05590</name>
    <name evidence="3" type="ORF">I6H48_06155</name>
</gene>
<sequence>MNKKSIPLDHSTNAPTRLPFKQIESLGIVEPDQEPVQEVPAGKTNAVDKVLNDLKEQIPGFSVDISRAPGTSSDGDSVTDIIEAAAARAGVLDTTNGLPDDGQRPHHTERAHALLSASSSHRWLNCPPSAVLADKHPQPADSPAAAEGTAAHELAEHKLRKALKLRSDYPASDLIDEDMQEHTDTYVTFVLDQYKAARDRTPDAQILIEQRLDFSDIVPDGFGTGDALIIDDTTLHIIDLKYGQGILVDAENNPQMKLYALGALNLLGYLYDVDEVAMTIYQPRRDNISTWRCSVEDLHTWAADTVAPVAKLAAAGEGDFTAGDWCGFCPIKATCRARADKNLEIAQHEFRRPAELTDAEIADVLTRLPEVKKWATDVEKYANAAAIDHGKKFPGFKLVEGRSVRKFADPQAVAAAAIDAGYPDVYEKKLLGITAMEKYLTKPVFADVLGGLVIKPAGKPTLVPVSDRRPEIQGNSAQDDFGGTAA</sequence>
<dbReference type="Gene3D" id="3.90.320.10">
    <property type="match status" value="1"/>
</dbReference>
<evidence type="ECO:0000313" key="5">
    <source>
        <dbReference type="Proteomes" id="UP000595198"/>
    </source>
</evidence>
<evidence type="ECO:0000256" key="1">
    <source>
        <dbReference type="SAM" id="MobiDB-lite"/>
    </source>
</evidence>
<dbReference type="Proteomes" id="UP000594774">
    <property type="component" value="Chromosome"/>
</dbReference>
<proteinExistence type="predicted"/>
<reference evidence="4 5" key="1">
    <citation type="submission" date="2020-12" db="EMBL/GenBank/DDBJ databases">
        <title>FDA dAtabase for Regulatory Grade micrObial Sequences (FDA-ARGOS): Supporting development and validation of Infectious Disease Dx tests.</title>
        <authorList>
            <person name="Sproer C."/>
            <person name="Gronow S."/>
            <person name="Severitt S."/>
            <person name="Schroder I."/>
            <person name="Tallon L."/>
            <person name="Sadzewicz L."/>
            <person name="Zhao X."/>
            <person name="Boylan J."/>
            <person name="Ott S."/>
            <person name="Bowen H."/>
            <person name="Vavikolanu K."/>
            <person name="Mehta A."/>
            <person name="Aluvathingal J."/>
            <person name="Nadendla S."/>
            <person name="Lowell S."/>
            <person name="Myers T."/>
            <person name="Yan Y."/>
            <person name="Sichtig H."/>
        </authorList>
    </citation>
    <scope>NUCLEOTIDE SEQUENCE [LARGE SCALE GENOMIC DNA]</scope>
    <source>
        <strain evidence="2 4">FDAARGOS_938</strain>
        <strain evidence="3 5">FDAARGOS_991</strain>
    </source>
</reference>
<keyword evidence="5" id="KW-1185">Reference proteome</keyword>
<dbReference type="InterPro" id="IPR021229">
    <property type="entry name" value="DUF2800"/>
</dbReference>
<protein>
    <submittedName>
        <fullName evidence="2">DUF2800 domain-containing protein</fullName>
    </submittedName>
</protein>
<evidence type="ECO:0000313" key="4">
    <source>
        <dbReference type="Proteomes" id="UP000594774"/>
    </source>
</evidence>
<name>A0AB37GDV6_CORAY</name>
<accession>A0AB37GDV6</accession>
<dbReference type="AlphaFoldDB" id="A0AB37GDV6"/>
<evidence type="ECO:0000313" key="3">
    <source>
        <dbReference type="EMBL" id="QQB83890.1"/>
    </source>
</evidence>
<dbReference type="EMBL" id="CP066023">
    <property type="protein sequence ID" value="QQB83890.1"/>
    <property type="molecule type" value="Genomic_DNA"/>
</dbReference>
<evidence type="ECO:0000313" key="2">
    <source>
        <dbReference type="EMBL" id="QPR32089.1"/>
    </source>
</evidence>
<organism evidence="2 4">
    <name type="scientific">Corynebacterium amycolatum</name>
    <dbReference type="NCBI Taxonomy" id="43765"/>
    <lineage>
        <taxon>Bacteria</taxon>
        <taxon>Bacillati</taxon>
        <taxon>Actinomycetota</taxon>
        <taxon>Actinomycetes</taxon>
        <taxon>Mycobacteriales</taxon>
        <taxon>Corynebacteriaceae</taxon>
        <taxon>Corynebacterium</taxon>
    </lineage>
</organism>